<evidence type="ECO:0000313" key="1">
    <source>
        <dbReference type="EMBL" id="CAD5229091.1"/>
    </source>
</evidence>
<accession>A0A811LKS2</accession>
<proteinExistence type="predicted"/>
<dbReference type="AlphaFoldDB" id="A0A811LKS2"/>
<organism evidence="1 2">
    <name type="scientific">Bursaphelenchus okinawaensis</name>
    <dbReference type="NCBI Taxonomy" id="465554"/>
    <lineage>
        <taxon>Eukaryota</taxon>
        <taxon>Metazoa</taxon>
        <taxon>Ecdysozoa</taxon>
        <taxon>Nematoda</taxon>
        <taxon>Chromadorea</taxon>
        <taxon>Rhabditida</taxon>
        <taxon>Tylenchina</taxon>
        <taxon>Tylenchomorpha</taxon>
        <taxon>Aphelenchoidea</taxon>
        <taxon>Aphelenchoididae</taxon>
        <taxon>Bursaphelenchus</taxon>
    </lineage>
</organism>
<dbReference type="Proteomes" id="UP000783686">
    <property type="component" value="Unassembled WGS sequence"/>
</dbReference>
<comment type="caution">
    <text evidence="1">The sequence shown here is derived from an EMBL/GenBank/DDBJ whole genome shotgun (WGS) entry which is preliminary data.</text>
</comment>
<name>A0A811LKS2_9BILA</name>
<keyword evidence="2" id="KW-1185">Reference proteome</keyword>
<dbReference type="Proteomes" id="UP000614601">
    <property type="component" value="Unassembled WGS sequence"/>
</dbReference>
<dbReference type="EMBL" id="CAJFDH010000006">
    <property type="protein sequence ID" value="CAD5229091.1"/>
    <property type="molecule type" value="Genomic_DNA"/>
</dbReference>
<reference evidence="1" key="1">
    <citation type="submission" date="2020-09" db="EMBL/GenBank/DDBJ databases">
        <authorList>
            <person name="Kikuchi T."/>
        </authorList>
    </citation>
    <scope>NUCLEOTIDE SEQUENCE</scope>
    <source>
        <strain evidence="1">SH1</strain>
    </source>
</reference>
<dbReference type="OrthoDB" id="10592621at2759"/>
<protein>
    <submittedName>
        <fullName evidence="1">Uncharacterized protein</fullName>
    </submittedName>
</protein>
<sequence>MTEIGGSVARSRSIKPVVCGDMASVYLLNGQTELDADRSEASVYYDAGPVGGESDTFSEASVYHEYPNTDTKAEEYRQALESVYFYDNNFVSQKYGVAYKPPPASAETAQKKLTNVEKKQLDPDDDAASFYVSAITTSASFGRGYGSEENFVAPSYHQPDFEHVDAVSRRFAQFDDSHSSQYRF</sequence>
<gene>
    <name evidence="1" type="ORF">BOKJ2_LOCUS13150</name>
</gene>
<dbReference type="EMBL" id="CAJFCW020000006">
    <property type="protein sequence ID" value="CAG9125744.1"/>
    <property type="molecule type" value="Genomic_DNA"/>
</dbReference>
<evidence type="ECO:0000313" key="2">
    <source>
        <dbReference type="Proteomes" id="UP000614601"/>
    </source>
</evidence>